<dbReference type="PANTHER" id="PTHR31299">
    <property type="entry name" value="ESTERASE, PUTATIVE (AFU_ORTHOLOGUE AFUA_1G05850)-RELATED"/>
    <property type="match status" value="1"/>
</dbReference>
<dbReference type="PIRSF" id="PIRSF036794">
    <property type="entry name" value="UCP_erythr_ester"/>
    <property type="match status" value="1"/>
</dbReference>
<dbReference type="InterPro" id="IPR052036">
    <property type="entry name" value="Hydrolase/PRTase-associated"/>
</dbReference>
<dbReference type="InterPro" id="IPR014622">
    <property type="entry name" value="UCP036794_erythomycin"/>
</dbReference>
<sequence>MSHDSPPTESLTDHTVSLGTADPAASLPERGPLRDRLADAAVVGLGEATHGTREFFELKGQFIRHMVAELDCRLVALEANFPETLAVNEYIVHGEGDPEAALDGIYFWTWNVEAVRDLIEWLRAFNAERPPDDRVRFHGVDVQYTTGAVDRLRDFLREADPALLDRVDPDLATVDGRGVPAHQDEDASDAAAAATELVPRLRDRIRENREAYVRATSERDAAFAERFVTVIDRATDYRVAVREWDAAGAPEDDLPSRALYIRDKAMAENAAWLLERTPTERIALWAHDSHLNRVGRRRRTEIAGPSAGTRLAERYGEEYLAVGFSFGGGEFQAIAPTEDADDERTLRRVSVPRSETGAFDDALGATGHAVAFLDVRGALADGERELADWLGHPCRTFETGVTYDPSTPEDALTEYRYAEAFDAVYYVDSTTRARPLSSDSNE</sequence>
<dbReference type="SUPFAM" id="SSF159501">
    <property type="entry name" value="EreA/ChaN-like"/>
    <property type="match status" value="1"/>
</dbReference>
<gene>
    <name evidence="2" type="ORF">ABNG04_12485</name>
</gene>
<dbReference type="InterPro" id="IPR007815">
    <property type="entry name" value="Emycin_Estase"/>
</dbReference>
<organism evidence="2 3">
    <name type="scientific">Halorubrum miltondacostae</name>
    <dbReference type="NCBI Taxonomy" id="3076378"/>
    <lineage>
        <taxon>Archaea</taxon>
        <taxon>Methanobacteriati</taxon>
        <taxon>Methanobacteriota</taxon>
        <taxon>Stenosarchaea group</taxon>
        <taxon>Halobacteria</taxon>
        <taxon>Halobacteriales</taxon>
        <taxon>Haloferacaceae</taxon>
        <taxon>Halorubrum</taxon>
    </lineage>
</organism>
<proteinExistence type="predicted"/>
<name>A0ABD5M350_9EURY</name>
<dbReference type="PANTHER" id="PTHR31299:SF0">
    <property type="entry name" value="ESTERASE, PUTATIVE (AFU_ORTHOLOGUE AFUA_1G05850)-RELATED"/>
    <property type="match status" value="1"/>
</dbReference>
<feature type="region of interest" description="Disordered" evidence="1">
    <location>
        <begin position="1"/>
        <end position="31"/>
    </location>
</feature>
<protein>
    <submittedName>
        <fullName evidence="2">Erythromycin esterase family protein</fullName>
    </submittedName>
</protein>
<reference evidence="2 3" key="1">
    <citation type="submission" date="2024-06" db="EMBL/GenBank/DDBJ databases">
        <title>Halorubrum miltondacostae sp. nov., a potential PHA producer isolated from an inland solar saltern in Rio Maior, Portugal.</title>
        <authorList>
            <person name="Albuquerque L."/>
            <person name="Viver T."/>
            <person name="Barroso C."/>
            <person name="Claudino R."/>
            <person name="Galvan M."/>
            <person name="Simoes G."/>
            <person name="Lobo Da Cunha A."/>
            <person name="Egas C."/>
        </authorList>
    </citation>
    <scope>NUCLEOTIDE SEQUENCE [LARGE SCALE GENOMIC DNA]</scope>
    <source>
        <strain evidence="2 3">RMP-11</strain>
    </source>
</reference>
<accession>A0ABD5M350</accession>
<dbReference type="Gene3D" id="3.40.1660.10">
    <property type="entry name" value="EreA-like (biosynthetic domain)"/>
    <property type="match status" value="1"/>
</dbReference>
<keyword evidence="3" id="KW-1185">Reference proteome</keyword>
<comment type="caution">
    <text evidence="2">The sequence shown here is derived from an EMBL/GenBank/DDBJ whole genome shotgun (WGS) entry which is preliminary data.</text>
</comment>
<dbReference type="EMBL" id="JBEDNY010000004">
    <property type="protein sequence ID" value="MEZ3164681.1"/>
    <property type="molecule type" value="Genomic_DNA"/>
</dbReference>
<dbReference type="Gene3D" id="3.30.1870.10">
    <property type="entry name" value="EreA-like, domain 2"/>
    <property type="match status" value="1"/>
</dbReference>
<dbReference type="AlphaFoldDB" id="A0ABD5M350"/>
<evidence type="ECO:0000256" key="1">
    <source>
        <dbReference type="SAM" id="MobiDB-lite"/>
    </source>
</evidence>
<evidence type="ECO:0000313" key="3">
    <source>
        <dbReference type="Proteomes" id="UP001567572"/>
    </source>
</evidence>
<feature type="compositionally biased region" description="Polar residues" evidence="1">
    <location>
        <begin position="1"/>
        <end position="18"/>
    </location>
</feature>
<evidence type="ECO:0000313" key="2">
    <source>
        <dbReference type="EMBL" id="MEZ3164681.1"/>
    </source>
</evidence>
<dbReference type="Proteomes" id="UP001567572">
    <property type="component" value="Unassembled WGS sequence"/>
</dbReference>
<dbReference type="RefSeq" id="WP_371162742.1">
    <property type="nucleotide sequence ID" value="NZ_JBEDNX010000008.1"/>
</dbReference>
<dbReference type="Pfam" id="PF05139">
    <property type="entry name" value="Erythro_esteras"/>
    <property type="match status" value="1"/>
</dbReference>
<dbReference type="CDD" id="cd14728">
    <property type="entry name" value="Ere-like"/>
    <property type="match status" value="1"/>
</dbReference>
<dbReference type="Gene3D" id="1.20.1440.30">
    <property type="entry name" value="Biosynthetic Protein domain"/>
    <property type="match status" value="1"/>
</dbReference>